<evidence type="ECO:0000313" key="2">
    <source>
        <dbReference type="Proteomes" id="UP000052232"/>
    </source>
</evidence>
<dbReference type="EMBL" id="JACT01000005">
    <property type="protein sequence ID" value="KMS53370.1"/>
    <property type="molecule type" value="Genomic_DNA"/>
</dbReference>
<reference evidence="1 2" key="1">
    <citation type="journal article" date="2015" name="G3 (Bethesda)">
        <title>Insights into Ongoing Evolution of the Hexachlorocyclohexane Catabolic Pathway from Comparative Genomics of Ten Sphingomonadaceae Strains.</title>
        <authorList>
            <person name="Pearce S.L."/>
            <person name="Oakeshott J.G."/>
            <person name="Pandey G."/>
        </authorList>
    </citation>
    <scope>NUCLEOTIDE SEQUENCE [LARGE SCALE GENOMIC DNA]</scope>
    <source>
        <strain evidence="1 2">LL01</strain>
    </source>
</reference>
<organism evidence="1 2">
    <name type="scientific">Sphingobium cupriresistens LL01</name>
    <dbReference type="NCBI Taxonomy" id="1420583"/>
    <lineage>
        <taxon>Bacteria</taxon>
        <taxon>Pseudomonadati</taxon>
        <taxon>Pseudomonadota</taxon>
        <taxon>Alphaproteobacteria</taxon>
        <taxon>Sphingomonadales</taxon>
        <taxon>Sphingomonadaceae</taxon>
        <taxon>Sphingobium</taxon>
    </lineage>
</organism>
<comment type="caution">
    <text evidence="1">The sequence shown here is derived from an EMBL/GenBank/DDBJ whole genome shotgun (WGS) entry which is preliminary data.</text>
</comment>
<dbReference type="Proteomes" id="UP000052232">
    <property type="component" value="Unassembled WGS sequence"/>
</dbReference>
<dbReference type="STRING" id="1420583.V473_19255"/>
<dbReference type="AlphaFoldDB" id="A0A0J8AEC8"/>
<accession>A0A0J8AEC8</accession>
<sequence length="65" mass="6804">MTQSNVRKLVRDRLAAGTASSGLANPDTVVDPGAIASMLAQIEGDDRIGILDSRPRRATVTRLGA</sequence>
<gene>
    <name evidence="1" type="ORF">V473_19255</name>
</gene>
<dbReference type="PATRIC" id="fig|1420583.3.peg.3651"/>
<evidence type="ECO:0000313" key="1">
    <source>
        <dbReference type="EMBL" id="KMS53370.1"/>
    </source>
</evidence>
<name>A0A0J8AEC8_9SPHN</name>
<keyword evidence="2" id="KW-1185">Reference proteome</keyword>
<protein>
    <submittedName>
        <fullName evidence="1">Uncharacterized protein</fullName>
    </submittedName>
</protein>
<dbReference type="RefSeq" id="WP_066607988.1">
    <property type="nucleotide sequence ID" value="NZ_KQ130436.1"/>
</dbReference>
<proteinExistence type="predicted"/>